<dbReference type="PROSITE" id="PS00758">
    <property type="entry name" value="ARGE_DAPE_CPG2_1"/>
    <property type="match status" value="1"/>
</dbReference>
<dbReference type="PANTHER" id="PTHR32494">
    <property type="entry name" value="ALLANTOATE DEIMINASE-RELATED"/>
    <property type="match status" value="1"/>
</dbReference>
<dbReference type="Gene3D" id="3.30.70.360">
    <property type="match status" value="1"/>
</dbReference>
<dbReference type="HOGENOM" id="CLU_024588_6_1_5"/>
<feature type="binding site" evidence="3">
    <location>
        <position position="88"/>
    </location>
    <ligand>
        <name>Zn(2+)</name>
        <dbReference type="ChEBI" id="CHEBI:29105"/>
        <label>1</label>
    </ligand>
</feature>
<comment type="similarity">
    <text evidence="1">Belongs to the peptidase M20 family.</text>
</comment>
<dbReference type="PIRSF" id="PIRSF001235">
    <property type="entry name" value="Amidase_carbamoylase"/>
    <property type="match status" value="1"/>
</dbReference>
<keyword evidence="2" id="KW-0378">Hydrolase</keyword>
<dbReference type="NCBIfam" id="NF009531">
    <property type="entry name" value="PRK12893.1-5"/>
    <property type="match status" value="1"/>
</dbReference>
<dbReference type="SUPFAM" id="SSF55031">
    <property type="entry name" value="Bacterial exopeptidase dimerisation domain"/>
    <property type="match status" value="1"/>
</dbReference>
<keyword evidence="3" id="KW-0862">Zinc</keyword>
<dbReference type="CDD" id="cd03884">
    <property type="entry name" value="M20_bAS"/>
    <property type="match status" value="1"/>
</dbReference>
<proteinExistence type="inferred from homology"/>
<feature type="binding site" evidence="4">
    <location>
        <position position="296"/>
    </location>
    <ligand>
        <name>allantoate</name>
        <dbReference type="ChEBI" id="CHEBI:17536"/>
    </ligand>
</feature>
<feature type="binding site" evidence="3">
    <location>
        <position position="99"/>
    </location>
    <ligand>
        <name>Zn(2+)</name>
        <dbReference type="ChEBI" id="CHEBI:29105"/>
        <label>1</label>
    </ligand>
</feature>
<dbReference type="SUPFAM" id="SSF53187">
    <property type="entry name" value="Zn-dependent exopeptidases"/>
    <property type="match status" value="1"/>
</dbReference>
<evidence type="ECO:0000256" key="1">
    <source>
        <dbReference type="ARBA" id="ARBA00006153"/>
    </source>
</evidence>
<dbReference type="NCBIfam" id="TIGR01879">
    <property type="entry name" value="hydantase"/>
    <property type="match status" value="1"/>
</dbReference>
<accession>Q11F95</accession>
<evidence type="ECO:0000256" key="4">
    <source>
        <dbReference type="PIRSR" id="PIRSR001235-2"/>
    </source>
</evidence>
<gene>
    <name evidence="5" type="ordered locus">Meso_2546</name>
</gene>
<dbReference type="EMBL" id="CP000390">
    <property type="protein sequence ID" value="ABG63930.1"/>
    <property type="molecule type" value="Genomic_DNA"/>
</dbReference>
<dbReference type="eggNOG" id="COG0624">
    <property type="taxonomic scope" value="Bacteria"/>
</dbReference>
<dbReference type="InterPro" id="IPR010158">
    <property type="entry name" value="Amidase_Cbmase"/>
</dbReference>
<dbReference type="InterPro" id="IPR002933">
    <property type="entry name" value="Peptidase_M20"/>
</dbReference>
<name>Q11F95_CHESB</name>
<feature type="binding site" evidence="3">
    <location>
        <position position="99"/>
    </location>
    <ligand>
        <name>Zn(2+)</name>
        <dbReference type="ChEBI" id="CHEBI:29105"/>
        <label>2</label>
    </ligand>
</feature>
<evidence type="ECO:0000313" key="5">
    <source>
        <dbReference type="EMBL" id="ABG63930.1"/>
    </source>
</evidence>
<dbReference type="GO" id="GO:0046872">
    <property type="term" value="F:metal ion binding"/>
    <property type="evidence" value="ECO:0007669"/>
    <property type="project" value="UniProtKB-KW"/>
</dbReference>
<dbReference type="InterPro" id="IPR001261">
    <property type="entry name" value="ArgE/DapE_CS"/>
</dbReference>
<comment type="cofactor">
    <cofactor evidence="3">
        <name>Zn(2+)</name>
        <dbReference type="ChEBI" id="CHEBI:29105"/>
    </cofactor>
    <text evidence="3">Binds 2 Zn(2+) ions per subunit.</text>
</comment>
<feature type="binding site" evidence="3">
    <location>
        <position position="391"/>
    </location>
    <ligand>
        <name>Zn(2+)</name>
        <dbReference type="ChEBI" id="CHEBI:29105"/>
        <label>2</label>
    </ligand>
</feature>
<dbReference type="GO" id="GO:0016813">
    <property type="term" value="F:hydrolase activity, acting on carbon-nitrogen (but not peptide) bonds, in linear amidines"/>
    <property type="evidence" value="ECO:0007669"/>
    <property type="project" value="InterPro"/>
</dbReference>
<dbReference type="Pfam" id="PF01546">
    <property type="entry name" value="Peptidase_M20"/>
    <property type="match status" value="1"/>
</dbReference>
<feature type="binding site" evidence="3">
    <location>
        <position position="134"/>
    </location>
    <ligand>
        <name>Zn(2+)</name>
        <dbReference type="ChEBI" id="CHEBI:29105"/>
        <label>2</label>
    </ligand>
</feature>
<keyword evidence="3" id="KW-0479">Metal-binding</keyword>
<protein>
    <submittedName>
        <fullName evidence="5">Amidase, hydantoinase/carbamoylase family</fullName>
    </submittedName>
</protein>
<feature type="binding site" evidence="4">
    <location>
        <position position="221"/>
    </location>
    <ligand>
        <name>allantoate</name>
        <dbReference type="ChEBI" id="CHEBI:17536"/>
    </ligand>
</feature>
<dbReference type="STRING" id="266779.Meso_2546"/>
<evidence type="ECO:0000256" key="2">
    <source>
        <dbReference type="ARBA" id="ARBA00022801"/>
    </source>
</evidence>
<evidence type="ECO:0000256" key="3">
    <source>
        <dbReference type="PIRSR" id="PIRSR001235-1"/>
    </source>
</evidence>
<organism evidence="5">
    <name type="scientific">Chelativorans sp. (strain BNC1)</name>
    <dbReference type="NCBI Taxonomy" id="266779"/>
    <lineage>
        <taxon>Bacteria</taxon>
        <taxon>Pseudomonadati</taxon>
        <taxon>Pseudomonadota</taxon>
        <taxon>Alphaproteobacteria</taxon>
        <taxon>Hyphomicrobiales</taxon>
        <taxon>Phyllobacteriaceae</taxon>
        <taxon>Chelativorans</taxon>
    </lineage>
</organism>
<dbReference type="OrthoDB" id="9808195at2"/>
<dbReference type="PANTHER" id="PTHR32494:SF5">
    <property type="entry name" value="ALLANTOATE AMIDOHYDROLASE"/>
    <property type="match status" value="1"/>
</dbReference>
<dbReference type="AlphaFoldDB" id="Q11F95"/>
<dbReference type="Gene3D" id="3.40.630.10">
    <property type="entry name" value="Zn peptidases"/>
    <property type="match status" value="1"/>
</dbReference>
<dbReference type="InterPro" id="IPR036264">
    <property type="entry name" value="Bact_exopeptidase_dim_dom"/>
</dbReference>
<dbReference type="NCBIfam" id="NF006771">
    <property type="entry name" value="PRK09290.1-5"/>
    <property type="match status" value="1"/>
</dbReference>
<feature type="binding site" evidence="4">
    <location>
        <position position="283"/>
    </location>
    <ligand>
        <name>allantoate</name>
        <dbReference type="ChEBI" id="CHEBI:17536"/>
    </ligand>
</feature>
<feature type="binding site" evidence="3">
    <location>
        <position position="196"/>
    </location>
    <ligand>
        <name>Zn(2+)</name>
        <dbReference type="ChEBI" id="CHEBI:29105"/>
        <label>1</label>
    </ligand>
</feature>
<sequence>MNLVERPNRLAIDAQRLWSNLMDLAAITDNARPYTRRSFSGLFVEGRTWLRRRFLDAGMTVREDAAPNLIGRLEGQDPALPVIAIGSHSDTVPSGGRFDGILGVLAGLEAVRSLADRGIRLRHTVEVIDFLAEEPSEYGLSCVGSRVMSGSLEDRHLALTAPDGEQLIDAMERIGGKPHDRAGAKRTDIGAFLELHIEQGRVLEQSGTDIGIVTGIVGIVRVEIVFQGAADHAGTTPMDLRADALVAAAETVMQVCESAEKLARKRFFVATTGVIASEPNAANVVPGRVRLIVEARSEHVADLETFLAELDAFTSGAAVRSRVKRTAFTELSRSLPSPCNEALRGHLAAAAESLGLSTREMPSGAGHDAAFMGKIAPMAMIFVPSKDGRSHCPEEWTAPEQCAAGAGVLLEALIRIDAALEH</sequence>
<dbReference type="KEGG" id="mes:Meso_2546"/>
<reference evidence="5" key="1">
    <citation type="submission" date="2006-06" db="EMBL/GenBank/DDBJ databases">
        <title>Complete sequence of chromosome of Chelativorans sp. BNC1.</title>
        <authorList>
            <consortium name="US DOE Joint Genome Institute"/>
            <person name="Copeland A."/>
            <person name="Lucas S."/>
            <person name="Lapidus A."/>
            <person name="Barry K."/>
            <person name="Detter J.C."/>
            <person name="Glavina del Rio T."/>
            <person name="Hammon N."/>
            <person name="Israni S."/>
            <person name="Dalin E."/>
            <person name="Tice H."/>
            <person name="Pitluck S."/>
            <person name="Chertkov O."/>
            <person name="Brettin T."/>
            <person name="Bruce D."/>
            <person name="Han C."/>
            <person name="Tapia R."/>
            <person name="Gilna P."/>
            <person name="Schmutz J."/>
            <person name="Larimer F."/>
            <person name="Land M."/>
            <person name="Hauser L."/>
            <person name="Kyrpides N."/>
            <person name="Mikhailova N."/>
            <person name="Richardson P."/>
        </authorList>
    </citation>
    <scope>NUCLEOTIDE SEQUENCE</scope>
    <source>
        <strain evidence="5">BNC1</strain>
    </source>
</reference>